<protein>
    <submittedName>
        <fullName evidence="6">Aldehyde-activating protein</fullName>
    </submittedName>
    <submittedName>
        <fullName evidence="7">Glutathione-dependent formaldehyde-activating GFA</fullName>
    </submittedName>
</protein>
<evidence type="ECO:0000256" key="3">
    <source>
        <dbReference type="ARBA" id="ARBA00022833"/>
    </source>
</evidence>
<dbReference type="GO" id="GO:0046872">
    <property type="term" value="F:metal ion binding"/>
    <property type="evidence" value="ECO:0007669"/>
    <property type="project" value="UniProtKB-KW"/>
</dbReference>
<dbReference type="GO" id="GO:0016846">
    <property type="term" value="F:carbon-sulfur lyase activity"/>
    <property type="evidence" value="ECO:0007669"/>
    <property type="project" value="InterPro"/>
</dbReference>
<dbReference type="Proteomes" id="UP001190825">
    <property type="component" value="Unassembled WGS sequence"/>
</dbReference>
<gene>
    <name evidence="6" type="ORF">BMJ33_28900</name>
    <name evidence="7" type="ORF">EMEDMD4_570221</name>
</gene>
<evidence type="ECO:0000313" key="8">
    <source>
        <dbReference type="Proteomes" id="UP001190825"/>
    </source>
</evidence>
<evidence type="ECO:0000256" key="1">
    <source>
        <dbReference type="ARBA" id="ARBA00005495"/>
    </source>
</evidence>
<dbReference type="SUPFAM" id="SSF51316">
    <property type="entry name" value="Mss4-like"/>
    <property type="match status" value="1"/>
</dbReference>
<dbReference type="PROSITE" id="PS51891">
    <property type="entry name" value="CENP_V_GFA"/>
    <property type="match status" value="1"/>
</dbReference>
<evidence type="ECO:0000313" key="6">
    <source>
        <dbReference type="EMBL" id="PLT95991.1"/>
    </source>
</evidence>
<keyword evidence="8" id="KW-1185">Reference proteome</keyword>
<reference evidence="7" key="3">
    <citation type="submission" date="2019-06" db="EMBL/GenBank/DDBJ databases">
        <authorList>
            <person name="Le Quere A."/>
            <person name="Colella S."/>
        </authorList>
    </citation>
    <scope>NUCLEOTIDE SEQUENCE</scope>
    <source>
        <strain evidence="7">EmedicaeMD41</strain>
    </source>
</reference>
<dbReference type="PANTHER" id="PTHR33337">
    <property type="entry name" value="GFA DOMAIN-CONTAINING PROTEIN"/>
    <property type="match status" value="1"/>
</dbReference>
<dbReference type="InterPro" id="IPR006913">
    <property type="entry name" value="CENP-V/GFA"/>
</dbReference>
<comment type="similarity">
    <text evidence="1">Belongs to the Gfa family.</text>
</comment>
<keyword evidence="3" id="KW-0862">Zinc</keyword>
<evidence type="ECO:0000256" key="4">
    <source>
        <dbReference type="ARBA" id="ARBA00023239"/>
    </source>
</evidence>
<accession>A0A508X5Y4</accession>
<feature type="domain" description="CENP-V/GFA" evidence="5">
    <location>
        <begin position="4"/>
        <end position="99"/>
    </location>
</feature>
<keyword evidence="4" id="KW-0456">Lyase</keyword>
<dbReference type="OMA" id="FTELDIM"/>
<dbReference type="Proteomes" id="UP000507954">
    <property type="component" value="Unassembled WGS sequence"/>
</dbReference>
<reference evidence="6 8" key="2">
    <citation type="journal article" date="2018" name="FEMS Microbiol. Ecol.">
        <title>Co-invading symbiotic mutualists of Medicago polymorpha retain high ancestral diversity and contain diverse accessory genomes.</title>
        <authorList>
            <person name="Porter S.S."/>
            <person name="Faber-Hammond J.J."/>
            <person name="Friesen M.L."/>
        </authorList>
    </citation>
    <scope>NUCLEOTIDE SEQUENCE [LARGE SCALE GENOMIC DNA]</scope>
    <source>
        <strain evidence="6 8">Str16</strain>
    </source>
</reference>
<proteinExistence type="inferred from homology"/>
<name>A0A508X5Y4_9HYPH</name>
<dbReference type="PANTHER" id="PTHR33337:SF40">
    <property type="entry name" value="CENP-V_GFA DOMAIN-CONTAINING PROTEIN-RELATED"/>
    <property type="match status" value="1"/>
</dbReference>
<dbReference type="AlphaFoldDB" id="A0A508X5Y4"/>
<dbReference type="Gene3D" id="3.90.1590.10">
    <property type="entry name" value="glutathione-dependent formaldehyde- activating enzyme (gfa)"/>
    <property type="match status" value="1"/>
</dbReference>
<reference evidence="6" key="1">
    <citation type="submission" date="2017-04" db="EMBL/GenBank/DDBJ databases">
        <authorList>
            <person name="Porter S."/>
            <person name="Friesen M.L."/>
            <person name="Faber-Hammond J."/>
        </authorList>
    </citation>
    <scope>NUCLEOTIDE SEQUENCE</scope>
    <source>
        <strain evidence="6">Str16</strain>
    </source>
</reference>
<evidence type="ECO:0000259" key="5">
    <source>
        <dbReference type="PROSITE" id="PS51891"/>
    </source>
</evidence>
<dbReference type="RefSeq" id="WP_012061700.1">
    <property type="nucleotide sequence ID" value="NZ_ATYC01000008.1"/>
</dbReference>
<sequence>MVTRTGGCLCGALRYEVSGEPLRVGLCHCSDCRKESGSSFVTFAVWPSPAFKSTGEVKIFAGRGFCPVCGSRLFNPGKDETEIRVGSLDNVPAGLEPQYEIWVVRRENWLPPLLVPQYSQDRNTEESD</sequence>
<organism evidence="7">
    <name type="scientific">Sinorhizobium medicae</name>
    <dbReference type="NCBI Taxonomy" id="110321"/>
    <lineage>
        <taxon>Bacteria</taxon>
        <taxon>Pseudomonadati</taxon>
        <taxon>Pseudomonadota</taxon>
        <taxon>Alphaproteobacteria</taxon>
        <taxon>Hyphomicrobiales</taxon>
        <taxon>Rhizobiaceae</taxon>
        <taxon>Sinorhizobium/Ensifer group</taxon>
        <taxon>Sinorhizobium</taxon>
    </lineage>
</organism>
<evidence type="ECO:0000313" key="7">
    <source>
        <dbReference type="EMBL" id="VTZ64341.1"/>
    </source>
</evidence>
<dbReference type="InterPro" id="IPR011057">
    <property type="entry name" value="Mss4-like_sf"/>
</dbReference>
<keyword evidence="2" id="KW-0479">Metal-binding</keyword>
<dbReference type="Pfam" id="PF04828">
    <property type="entry name" value="GFA"/>
    <property type="match status" value="1"/>
</dbReference>
<dbReference type="EMBL" id="NBUC01000147">
    <property type="protein sequence ID" value="PLT95991.1"/>
    <property type="molecule type" value="Genomic_DNA"/>
</dbReference>
<dbReference type="EMBL" id="CABFNB010000125">
    <property type="protein sequence ID" value="VTZ64341.1"/>
    <property type="molecule type" value="Genomic_DNA"/>
</dbReference>
<evidence type="ECO:0000256" key="2">
    <source>
        <dbReference type="ARBA" id="ARBA00022723"/>
    </source>
</evidence>